<dbReference type="Pfam" id="PF03595">
    <property type="entry name" value="SLAC1"/>
    <property type="match status" value="1"/>
</dbReference>
<dbReference type="AlphaFoldDB" id="A0A9R0IQ79"/>
<dbReference type="PANTHER" id="PTHR31269:SF22">
    <property type="entry name" value="OS01G0247700 PROTEIN"/>
    <property type="match status" value="1"/>
</dbReference>
<dbReference type="InterPro" id="IPR004695">
    <property type="entry name" value="SLAC1/Mae1/Ssu1/TehA"/>
</dbReference>
<feature type="transmembrane region" description="Helical" evidence="13">
    <location>
        <begin position="305"/>
        <end position="323"/>
    </location>
</feature>
<accession>A0A9R0IQ79</accession>
<keyword evidence="10 13" id="KW-0472">Membrane</keyword>
<comment type="function">
    <text evidence="11">Slow, weak voltage-dependent S-type anion efflux channel involved in maintenance of anion homeostasis.</text>
</comment>
<feature type="compositionally biased region" description="Low complexity" evidence="12">
    <location>
        <begin position="21"/>
        <end position="35"/>
    </location>
</feature>
<feature type="transmembrane region" description="Helical" evidence="13">
    <location>
        <begin position="273"/>
        <end position="293"/>
    </location>
</feature>
<evidence type="ECO:0000256" key="4">
    <source>
        <dbReference type="ARBA" id="ARBA00011233"/>
    </source>
</evidence>
<feature type="compositionally biased region" description="Basic residues" evidence="12">
    <location>
        <begin position="36"/>
        <end position="45"/>
    </location>
</feature>
<dbReference type="RefSeq" id="XP_021853172.1">
    <property type="nucleotide sequence ID" value="XM_021997480.2"/>
</dbReference>
<dbReference type="Proteomes" id="UP000813463">
    <property type="component" value="Chromosome 6"/>
</dbReference>
<evidence type="ECO:0000256" key="9">
    <source>
        <dbReference type="ARBA" id="ARBA00023065"/>
    </source>
</evidence>
<evidence type="ECO:0000256" key="1">
    <source>
        <dbReference type="ARBA" id="ARBA00004127"/>
    </source>
</evidence>
<dbReference type="KEGG" id="soe:110792668"/>
<comment type="subcellular location">
    <subcellularLocation>
        <location evidence="2">Cell membrane</location>
    </subcellularLocation>
    <subcellularLocation>
        <location evidence="1">Endomembrane system</location>
        <topology evidence="1">Multi-pass membrane protein</topology>
    </subcellularLocation>
</comment>
<keyword evidence="14" id="KW-1185">Reference proteome</keyword>
<protein>
    <submittedName>
        <fullName evidence="15">S-type anion channel SLAH1-like</fullName>
    </submittedName>
</protein>
<organism evidence="14 15">
    <name type="scientific">Spinacia oleracea</name>
    <name type="common">Spinach</name>
    <dbReference type="NCBI Taxonomy" id="3562"/>
    <lineage>
        <taxon>Eukaryota</taxon>
        <taxon>Viridiplantae</taxon>
        <taxon>Streptophyta</taxon>
        <taxon>Embryophyta</taxon>
        <taxon>Tracheophyta</taxon>
        <taxon>Spermatophyta</taxon>
        <taxon>Magnoliopsida</taxon>
        <taxon>eudicotyledons</taxon>
        <taxon>Gunneridae</taxon>
        <taxon>Pentapetalae</taxon>
        <taxon>Caryophyllales</taxon>
        <taxon>Chenopodiaceae</taxon>
        <taxon>Chenopodioideae</taxon>
        <taxon>Anserineae</taxon>
        <taxon>Spinacia</taxon>
    </lineage>
</organism>
<feature type="transmembrane region" description="Helical" evidence="13">
    <location>
        <begin position="335"/>
        <end position="354"/>
    </location>
</feature>
<feature type="transmembrane region" description="Helical" evidence="13">
    <location>
        <begin position="360"/>
        <end position="385"/>
    </location>
</feature>
<dbReference type="InterPro" id="IPR038665">
    <property type="entry name" value="Voltage-dep_anion_channel_sf"/>
</dbReference>
<evidence type="ECO:0000256" key="6">
    <source>
        <dbReference type="ARBA" id="ARBA00022475"/>
    </source>
</evidence>
<evidence type="ECO:0000256" key="5">
    <source>
        <dbReference type="ARBA" id="ARBA00022448"/>
    </source>
</evidence>
<evidence type="ECO:0000313" key="15">
    <source>
        <dbReference type="RefSeq" id="XP_021853172.1"/>
    </source>
</evidence>
<comment type="subunit">
    <text evidence="4">Homotrimer.</text>
</comment>
<dbReference type="GO" id="GO:0005886">
    <property type="term" value="C:plasma membrane"/>
    <property type="evidence" value="ECO:0007669"/>
    <property type="project" value="UniProtKB-SubCell"/>
</dbReference>
<evidence type="ECO:0000313" key="14">
    <source>
        <dbReference type="Proteomes" id="UP000813463"/>
    </source>
</evidence>
<dbReference type="Gene3D" id="1.50.10.150">
    <property type="entry name" value="Voltage-dependent anion channel"/>
    <property type="match status" value="1"/>
</dbReference>
<name>A0A9R0IQ79_SPIOL</name>
<dbReference type="GO" id="GO:0008308">
    <property type="term" value="F:voltage-gated monoatomic anion channel activity"/>
    <property type="evidence" value="ECO:0007669"/>
    <property type="project" value="InterPro"/>
</dbReference>
<evidence type="ECO:0000256" key="7">
    <source>
        <dbReference type="ARBA" id="ARBA00022692"/>
    </source>
</evidence>
<gene>
    <name evidence="15" type="primary">LOC110792668</name>
</gene>
<dbReference type="GeneID" id="110792668"/>
<dbReference type="PANTHER" id="PTHR31269">
    <property type="entry name" value="S-TYPE ANION CHANNEL SLAH3"/>
    <property type="match status" value="1"/>
</dbReference>
<evidence type="ECO:0000256" key="3">
    <source>
        <dbReference type="ARBA" id="ARBA00007808"/>
    </source>
</evidence>
<feature type="transmembrane region" description="Helical" evidence="13">
    <location>
        <begin position="115"/>
        <end position="134"/>
    </location>
</feature>
<dbReference type="InterPro" id="IPR030183">
    <property type="entry name" value="SLAC/SLAH"/>
</dbReference>
<evidence type="ECO:0000256" key="10">
    <source>
        <dbReference type="ARBA" id="ARBA00023136"/>
    </source>
</evidence>
<keyword evidence="7 13" id="KW-0812">Transmembrane</keyword>
<keyword evidence="6" id="KW-1003">Cell membrane</keyword>
<evidence type="ECO:0000256" key="8">
    <source>
        <dbReference type="ARBA" id="ARBA00022989"/>
    </source>
</evidence>
<evidence type="ECO:0000256" key="12">
    <source>
        <dbReference type="SAM" id="MobiDB-lite"/>
    </source>
</evidence>
<dbReference type="CDD" id="cd09323">
    <property type="entry name" value="TDT_SLAC1_like"/>
    <property type="match status" value="1"/>
</dbReference>
<feature type="transmembrane region" description="Helical" evidence="13">
    <location>
        <begin position="155"/>
        <end position="176"/>
    </location>
</feature>
<dbReference type="GO" id="GO:0012505">
    <property type="term" value="C:endomembrane system"/>
    <property type="evidence" value="ECO:0007669"/>
    <property type="project" value="UniProtKB-SubCell"/>
</dbReference>
<feature type="region of interest" description="Disordered" evidence="12">
    <location>
        <begin position="17"/>
        <end position="48"/>
    </location>
</feature>
<feature type="transmembrane region" description="Helical" evidence="13">
    <location>
        <begin position="182"/>
        <end position="201"/>
    </location>
</feature>
<evidence type="ECO:0000256" key="2">
    <source>
        <dbReference type="ARBA" id="ARBA00004236"/>
    </source>
</evidence>
<dbReference type="FunFam" id="1.50.10.150:FF:000003">
    <property type="entry name" value="S-type anion channel SLAH1"/>
    <property type="match status" value="1"/>
</dbReference>
<evidence type="ECO:0000256" key="11">
    <source>
        <dbReference type="ARBA" id="ARBA00054248"/>
    </source>
</evidence>
<reference evidence="14" key="1">
    <citation type="journal article" date="2021" name="Nat. Commun.">
        <title>Genomic analyses provide insights into spinach domestication and the genetic basis of agronomic traits.</title>
        <authorList>
            <person name="Cai X."/>
            <person name="Sun X."/>
            <person name="Xu C."/>
            <person name="Sun H."/>
            <person name="Wang X."/>
            <person name="Ge C."/>
            <person name="Zhang Z."/>
            <person name="Wang Q."/>
            <person name="Fei Z."/>
            <person name="Jiao C."/>
            <person name="Wang Q."/>
        </authorList>
    </citation>
    <scope>NUCLEOTIDE SEQUENCE [LARGE SCALE GENOMIC DNA]</scope>
    <source>
        <strain evidence="14">cv. Varoflay</strain>
    </source>
</reference>
<proteinExistence type="inferred from homology"/>
<evidence type="ECO:0000256" key="13">
    <source>
        <dbReference type="SAM" id="Phobius"/>
    </source>
</evidence>
<comment type="similarity">
    <text evidence="3">Belongs to the SLAC1 S-type anion channel family.</text>
</comment>
<feature type="transmembrane region" description="Helical" evidence="13">
    <location>
        <begin position="240"/>
        <end position="261"/>
    </location>
</feature>
<sequence>MSSIEVQPSSIQLDSSITIATTTTTTTTPKTPTPTHSHRHRHRRSLTPSKKSLSSILARLHAGYFRISLAFGSQALLWKILRQTTTHNNNTTTETIIKPSPLLDVFHNLPLTASFLLWTLSFLILISLSLFYLLRCFFHFHLVKAELLHHVGVNYLFAPWTSWLLLLQSTPIFISPKGFPHLVLWWAFSIPIIVLDVKIYGQWFTTEKKFLSMVANPTSQLSVLGNLVGARAAAKMGWKESAVCMFSLGMAHYLVLFVTLYQRLSGGDRLPAMLRPVFFLFLAVPSMASLAWSSISGSYDTESKMLFFLSLFLFASLVSRPTLFKKSMRKFNIAWWAYSFPLTMLALAAAEYAQEVKGHAAAALMLIISGLSLLVFIGLLLFTLLNAAKLLCENDPILSFAKDPMA</sequence>
<keyword evidence="5" id="KW-0813">Transport</keyword>
<keyword evidence="8 13" id="KW-1133">Transmembrane helix</keyword>
<dbReference type="GO" id="GO:0006873">
    <property type="term" value="P:intracellular monoatomic ion homeostasis"/>
    <property type="evidence" value="ECO:0007669"/>
    <property type="project" value="InterPro"/>
</dbReference>
<keyword evidence="9" id="KW-0406">Ion transport</keyword>
<dbReference type="OrthoDB" id="1867618at2759"/>
<reference evidence="15" key="2">
    <citation type="submission" date="2025-08" db="UniProtKB">
        <authorList>
            <consortium name="RefSeq"/>
        </authorList>
    </citation>
    <scope>IDENTIFICATION</scope>
    <source>
        <tissue evidence="15">Leaf</tissue>
    </source>
</reference>